<comment type="function">
    <text evidence="2">Hydrolyzes RNA 2',3'-cyclic phosphodiester to an RNA 2'-phosphomonoester.</text>
</comment>
<keyword evidence="3" id="KW-0436">Ligase</keyword>
<proteinExistence type="inferred from homology"/>
<dbReference type="EMBL" id="CP001034">
    <property type="protein sequence ID" value="ACB85532.1"/>
    <property type="molecule type" value="Genomic_DNA"/>
</dbReference>
<dbReference type="InterPro" id="IPR009097">
    <property type="entry name" value="Cyclic_Pdiesterase"/>
</dbReference>
<reference evidence="3 4" key="2">
    <citation type="journal article" date="2011" name="J. Bacteriol.">
        <title>Complete genome sequence of the anaerobic, halophilic alkalithermophile Natranaerobius thermophilus JW/NM-WN-LF.</title>
        <authorList>
            <person name="Zhao B."/>
            <person name="Mesbah N.M."/>
            <person name="Dalin E."/>
            <person name="Goodwin L."/>
            <person name="Nolan M."/>
            <person name="Pitluck S."/>
            <person name="Chertkov O."/>
            <person name="Brettin T.S."/>
            <person name="Han J."/>
            <person name="Larimer F.W."/>
            <person name="Land M.L."/>
            <person name="Hauser L."/>
            <person name="Kyrpides N."/>
            <person name="Wiegel J."/>
        </authorList>
    </citation>
    <scope>NUCLEOTIDE SEQUENCE [LARGE SCALE GENOMIC DNA]</scope>
    <source>
        <strain evidence="4">ATCC BAA-1301 / DSM 18059 / JW/NM-WN-LF</strain>
    </source>
</reference>
<dbReference type="STRING" id="457570.Nther_1962"/>
<feature type="active site" description="Proton donor" evidence="2">
    <location>
        <position position="40"/>
    </location>
</feature>
<dbReference type="eggNOG" id="COG1514">
    <property type="taxonomic scope" value="Bacteria"/>
</dbReference>
<dbReference type="Proteomes" id="UP000001683">
    <property type="component" value="Chromosome"/>
</dbReference>
<dbReference type="InParanoid" id="B2A6J9"/>
<evidence type="ECO:0000313" key="4">
    <source>
        <dbReference type="Proteomes" id="UP000001683"/>
    </source>
</evidence>
<feature type="active site" description="Proton acceptor" evidence="2">
    <location>
        <position position="128"/>
    </location>
</feature>
<dbReference type="RefSeq" id="WP_012448391.1">
    <property type="nucleotide sequence ID" value="NC_010718.1"/>
</dbReference>
<dbReference type="FunCoup" id="B2A6J9">
    <property type="interactions" value="20"/>
</dbReference>
<dbReference type="Pfam" id="PF13563">
    <property type="entry name" value="2_5_RNA_ligase2"/>
    <property type="match status" value="1"/>
</dbReference>
<dbReference type="GO" id="GO:0016874">
    <property type="term" value="F:ligase activity"/>
    <property type="evidence" value="ECO:0007669"/>
    <property type="project" value="UniProtKB-KW"/>
</dbReference>
<dbReference type="HOGENOM" id="CLU_081251_3_4_9"/>
<protein>
    <recommendedName>
        <fullName evidence="2">RNA 2',3'-cyclic phosphodiesterase</fullName>
        <shortName evidence="2">RNA 2',3'-CPDase</shortName>
        <ecNumber evidence="2">3.1.4.58</ecNumber>
    </recommendedName>
</protein>
<accession>B2A6J9</accession>
<feature type="short sequence motif" description="HXTX 1" evidence="2">
    <location>
        <begin position="40"/>
        <end position="43"/>
    </location>
</feature>
<dbReference type="OrthoDB" id="9789350at2"/>
<evidence type="ECO:0000313" key="3">
    <source>
        <dbReference type="EMBL" id="ACB85532.1"/>
    </source>
</evidence>
<dbReference type="PANTHER" id="PTHR35561:SF1">
    <property type="entry name" value="RNA 2',3'-CYCLIC PHOSPHODIESTERASE"/>
    <property type="match status" value="1"/>
</dbReference>
<dbReference type="GO" id="GO:0008664">
    <property type="term" value="F:RNA 2',3'-cyclic 3'-phosphodiesterase activity"/>
    <property type="evidence" value="ECO:0007669"/>
    <property type="project" value="UniProtKB-EC"/>
</dbReference>
<gene>
    <name evidence="3" type="ordered locus">Nther_1962</name>
</gene>
<name>B2A6J9_NATTJ</name>
<dbReference type="AlphaFoldDB" id="B2A6J9"/>
<evidence type="ECO:0000256" key="1">
    <source>
        <dbReference type="ARBA" id="ARBA00022801"/>
    </source>
</evidence>
<evidence type="ECO:0000256" key="2">
    <source>
        <dbReference type="HAMAP-Rule" id="MF_01940"/>
    </source>
</evidence>
<comment type="catalytic activity">
    <reaction evidence="2">
        <text>a 3'-end 2',3'-cyclophospho-ribonucleotide-RNA + H2O = a 3'-end 2'-phospho-ribonucleotide-RNA + H(+)</text>
        <dbReference type="Rhea" id="RHEA:11828"/>
        <dbReference type="Rhea" id="RHEA-COMP:10464"/>
        <dbReference type="Rhea" id="RHEA-COMP:17353"/>
        <dbReference type="ChEBI" id="CHEBI:15377"/>
        <dbReference type="ChEBI" id="CHEBI:15378"/>
        <dbReference type="ChEBI" id="CHEBI:83064"/>
        <dbReference type="ChEBI" id="CHEBI:173113"/>
        <dbReference type="EC" id="3.1.4.58"/>
    </reaction>
</comment>
<feature type="short sequence motif" description="HXTX 2" evidence="2">
    <location>
        <begin position="128"/>
        <end position="131"/>
    </location>
</feature>
<dbReference type="PANTHER" id="PTHR35561">
    <property type="entry name" value="RNA 2',3'-CYCLIC PHOSPHODIESTERASE"/>
    <property type="match status" value="1"/>
</dbReference>
<dbReference type="InterPro" id="IPR004175">
    <property type="entry name" value="RNA_CPDase"/>
</dbReference>
<dbReference type="NCBIfam" id="TIGR02258">
    <property type="entry name" value="2_5_ligase"/>
    <property type="match status" value="1"/>
</dbReference>
<dbReference type="EC" id="3.1.4.58" evidence="2"/>
<comment type="similarity">
    <text evidence="2">Belongs to the 2H phosphoesterase superfamily. ThpR family.</text>
</comment>
<keyword evidence="1 2" id="KW-0378">Hydrolase</keyword>
<dbReference type="HAMAP" id="MF_01940">
    <property type="entry name" value="RNA_CPDase"/>
    <property type="match status" value="1"/>
</dbReference>
<sequence>MRSFIAIFFNSKVVESLARNQNLCREKGIKGKYVKPDNIHLTVKFLGDVEQNALDKLQLLDQELEQIEPLKLRLSHLGVFPGKGRPRVLWQGLSGDDIKDLQQIHQEVEQFTERELKIAQEKKKFRPHVTLLRNPDIPKGVSIDQISKEELERPEILVDSISLIKSELTPKGPIYTELKRFVFNNS</sequence>
<keyword evidence="4" id="KW-1185">Reference proteome</keyword>
<reference evidence="3 4" key="1">
    <citation type="submission" date="2008-04" db="EMBL/GenBank/DDBJ databases">
        <title>Complete sequence of chromosome of Natranaerobius thermophilus JW/NM-WN-LF.</title>
        <authorList>
            <consortium name="US DOE Joint Genome Institute"/>
            <person name="Copeland A."/>
            <person name="Lucas S."/>
            <person name="Lapidus A."/>
            <person name="Glavina del Rio T."/>
            <person name="Dalin E."/>
            <person name="Tice H."/>
            <person name="Bruce D."/>
            <person name="Goodwin L."/>
            <person name="Pitluck S."/>
            <person name="Chertkov O."/>
            <person name="Brettin T."/>
            <person name="Detter J.C."/>
            <person name="Han C."/>
            <person name="Kuske C.R."/>
            <person name="Schmutz J."/>
            <person name="Larimer F."/>
            <person name="Land M."/>
            <person name="Hauser L."/>
            <person name="Kyrpides N."/>
            <person name="Lykidis A."/>
            <person name="Mesbah N.M."/>
            <person name="Wiegel J."/>
        </authorList>
    </citation>
    <scope>NUCLEOTIDE SEQUENCE [LARGE SCALE GENOMIC DNA]</scope>
    <source>
        <strain evidence="4">ATCC BAA-1301 / DSM 18059 / JW/NM-WN-LF</strain>
    </source>
</reference>
<dbReference type="SUPFAM" id="SSF55144">
    <property type="entry name" value="LigT-like"/>
    <property type="match status" value="1"/>
</dbReference>
<dbReference type="KEGG" id="nth:Nther_1962"/>
<organism evidence="3 4">
    <name type="scientific">Natranaerobius thermophilus (strain ATCC BAA-1301 / DSM 18059 / JW/NM-WN-LF)</name>
    <dbReference type="NCBI Taxonomy" id="457570"/>
    <lineage>
        <taxon>Bacteria</taxon>
        <taxon>Bacillati</taxon>
        <taxon>Bacillota</taxon>
        <taxon>Clostridia</taxon>
        <taxon>Natranaerobiales</taxon>
        <taxon>Natranaerobiaceae</taxon>
        <taxon>Natranaerobius</taxon>
    </lineage>
</organism>
<dbReference type="Gene3D" id="3.90.1140.10">
    <property type="entry name" value="Cyclic phosphodiesterase"/>
    <property type="match status" value="1"/>
</dbReference>
<dbReference type="GO" id="GO:0004113">
    <property type="term" value="F:2',3'-cyclic-nucleotide 3'-phosphodiesterase activity"/>
    <property type="evidence" value="ECO:0007669"/>
    <property type="project" value="InterPro"/>
</dbReference>